<dbReference type="AlphaFoldDB" id="A0A8S3Q410"/>
<dbReference type="InterPro" id="IPR047153">
    <property type="entry name" value="TRIM45/56/19-like"/>
</dbReference>
<dbReference type="EMBL" id="CAJPWZ010000341">
    <property type="protein sequence ID" value="CAG2190727.1"/>
    <property type="molecule type" value="Genomic_DNA"/>
</dbReference>
<feature type="domain" description="B box-type" evidence="3">
    <location>
        <begin position="241"/>
        <end position="291"/>
    </location>
</feature>
<dbReference type="PANTHER" id="PTHR25462">
    <property type="entry name" value="BONUS, ISOFORM C-RELATED"/>
    <property type="match status" value="1"/>
</dbReference>
<evidence type="ECO:0000313" key="5">
    <source>
        <dbReference type="Proteomes" id="UP000683360"/>
    </source>
</evidence>
<keyword evidence="1" id="KW-0863">Zinc-finger</keyword>
<keyword evidence="2" id="KW-0175">Coiled coil</keyword>
<dbReference type="SUPFAM" id="SSF63829">
    <property type="entry name" value="Calcium-dependent phosphotriesterase"/>
    <property type="match status" value="1"/>
</dbReference>
<keyword evidence="1" id="KW-0479">Metal-binding</keyword>
<dbReference type="Proteomes" id="UP000683360">
    <property type="component" value="Unassembled WGS sequence"/>
</dbReference>
<dbReference type="PROSITE" id="PS50119">
    <property type="entry name" value="ZF_BBOX"/>
    <property type="match status" value="1"/>
</dbReference>
<gene>
    <name evidence="4" type="ORF">MEDL_6016</name>
</gene>
<dbReference type="OrthoDB" id="6162638at2759"/>
<evidence type="ECO:0000313" key="4">
    <source>
        <dbReference type="EMBL" id="CAG2190727.1"/>
    </source>
</evidence>
<reference evidence="4" key="1">
    <citation type="submission" date="2021-03" db="EMBL/GenBank/DDBJ databases">
        <authorList>
            <person name="Bekaert M."/>
        </authorList>
    </citation>
    <scope>NUCLEOTIDE SEQUENCE</scope>
</reference>
<keyword evidence="1" id="KW-0862">Zinc</keyword>
<dbReference type="InterPro" id="IPR010620">
    <property type="entry name" value="SBBP_repeat"/>
</dbReference>
<evidence type="ECO:0000256" key="2">
    <source>
        <dbReference type="SAM" id="Coils"/>
    </source>
</evidence>
<dbReference type="InterPro" id="IPR011042">
    <property type="entry name" value="6-blade_b-propeller_TolB-like"/>
</dbReference>
<comment type="caution">
    <text evidence="4">The sequence shown here is derived from an EMBL/GenBank/DDBJ whole genome shotgun (WGS) entry which is preliminary data.</text>
</comment>
<keyword evidence="5" id="KW-1185">Reference proteome</keyword>
<feature type="coiled-coil region" evidence="2">
    <location>
        <begin position="368"/>
        <end position="402"/>
    </location>
</feature>
<protein>
    <recommendedName>
        <fullName evidence="3">B box-type domain-containing protein</fullName>
    </recommendedName>
</protein>
<dbReference type="Pfam" id="PF06739">
    <property type="entry name" value="SBBP"/>
    <property type="match status" value="1"/>
</dbReference>
<dbReference type="GO" id="GO:0008270">
    <property type="term" value="F:zinc ion binding"/>
    <property type="evidence" value="ECO:0007669"/>
    <property type="project" value="UniProtKB-KW"/>
</dbReference>
<proteinExistence type="predicted"/>
<dbReference type="PANTHER" id="PTHR25462:SF296">
    <property type="entry name" value="MEIOTIC P26, ISOFORM F"/>
    <property type="match status" value="1"/>
</dbReference>
<dbReference type="Gene3D" id="2.120.10.30">
    <property type="entry name" value="TolB, C-terminal domain"/>
    <property type="match status" value="2"/>
</dbReference>
<evidence type="ECO:0000256" key="1">
    <source>
        <dbReference type="PROSITE-ProRule" id="PRU00024"/>
    </source>
</evidence>
<organism evidence="4 5">
    <name type="scientific">Mytilus edulis</name>
    <name type="common">Blue mussel</name>
    <dbReference type="NCBI Taxonomy" id="6550"/>
    <lineage>
        <taxon>Eukaryota</taxon>
        <taxon>Metazoa</taxon>
        <taxon>Spiralia</taxon>
        <taxon>Lophotrochozoa</taxon>
        <taxon>Mollusca</taxon>
        <taxon>Bivalvia</taxon>
        <taxon>Autobranchia</taxon>
        <taxon>Pteriomorphia</taxon>
        <taxon>Mytilida</taxon>
        <taxon>Mytiloidea</taxon>
        <taxon>Mytilidae</taxon>
        <taxon>Mytilinae</taxon>
        <taxon>Mytilus</taxon>
    </lineage>
</organism>
<sequence>MVISLPARHIDNLTLTLQKRISTNMSNVKGCSMLPGGSMVFSCYSKSKIGVFRSDGSENFEINNIGDTFDVVYTGDDTIAVTSGESCNINIIDLKKKGPKMISLRDESVTNVTNKTIPWQAHVTTFGDKLFYTNDIKHRVTCCDFHGNILWKFCDTSVLREPCGISVDNNCNVFVAGCRTGNVVVISPDGQHHRQLLSGEDELKYPQGLHYDTSINTLLVANYQYYAVVYNISNSSWIMASNLNICGACNQQQITVQSVVWCSECKEGLCEKCKEHHSVSQGTRHHATLSIDEYQKLTTGVCKKHKRLYELFCRNHDCLCCKYCVKSHKDCKDLIEINEVIHNVKISNAFYEIEQTLLEITDNIKQITANREENLTSLANQKNEIEAEIKQTRSTINNYLDKIQDDLMNELMVMEQKESIEIRELLTTLKLKEQEIGKYQALFANIKQYASDLQAFTSMKHIENDIAIAEQFIQSLAKSDTTNQVNISWQINKSLQEITASVQKFGVINVIYDLCDFTILKRKDKQAQIMVALPTRNINNLTLTLQKRIDTDLSNVRGCSTLPDGRMVFSSFSEKKISVLKSDGSTDFEISNICGSFDVVFIGNECIAVTSSSYSNEINIINTKKNKLRKTIKVHSNNDGVAYNDGHLIYCAREKRLQMISLSDESITNVINHELSGLSYVTTFGDKLFYTNYNEDSVTCCDFHGKIMWKFSDISVLDTPYGISVDNEGNVFVVGYHTHNVVVISSDGKQHRQLLSSNDGLKYPRTLHYDQPTNTFLVANEFNDAFLYEAK</sequence>
<accession>A0A8S3Q410</accession>
<evidence type="ECO:0000259" key="3">
    <source>
        <dbReference type="PROSITE" id="PS50119"/>
    </source>
</evidence>
<name>A0A8S3Q410_MYTED</name>
<dbReference type="InterPro" id="IPR000315">
    <property type="entry name" value="Znf_B-box"/>
</dbReference>
<dbReference type="SUPFAM" id="SSF63825">
    <property type="entry name" value="YWTD domain"/>
    <property type="match status" value="1"/>
</dbReference>